<dbReference type="Gene3D" id="3.40.50.450">
    <property type="match status" value="1"/>
</dbReference>
<comment type="caution">
    <text evidence="1">The sequence shown here is derived from an EMBL/GenBank/DDBJ whole genome shotgun (WGS) entry which is preliminary data.</text>
</comment>
<reference evidence="1 2" key="1">
    <citation type="submission" date="2022-02" db="EMBL/GenBank/DDBJ databases">
        <title>Genome sequence data of Kingella unionensis sp. nov. strain CICC 24913 (CCUG 75125).</title>
        <authorList>
            <person name="Xiao M."/>
        </authorList>
    </citation>
    <scope>NUCLEOTIDE SEQUENCE [LARGE SCALE GENOMIC DNA]</scope>
    <source>
        <strain evidence="1 2">CICC 24913</strain>
    </source>
</reference>
<gene>
    <name evidence="1" type="ORF">MB824_01255</name>
</gene>
<name>A0ABS9NK13_9NEIS</name>
<proteinExistence type="predicted"/>
<evidence type="ECO:0000313" key="2">
    <source>
        <dbReference type="Proteomes" id="UP001298424"/>
    </source>
</evidence>
<dbReference type="Pfam" id="PF12694">
    <property type="entry name" value="cpYpsA"/>
    <property type="match status" value="1"/>
</dbReference>
<keyword evidence="2" id="KW-1185">Reference proteome</keyword>
<dbReference type="Proteomes" id="UP001298424">
    <property type="component" value="Unassembled WGS sequence"/>
</dbReference>
<organism evidence="1 2">
    <name type="scientific">Kingella pumchi</name>
    <dbReference type="NCBI Taxonomy" id="2779506"/>
    <lineage>
        <taxon>Bacteria</taxon>
        <taxon>Pseudomonadati</taxon>
        <taxon>Pseudomonadota</taxon>
        <taxon>Betaproteobacteria</taxon>
        <taxon>Neisseriales</taxon>
        <taxon>Neisseriaceae</taxon>
        <taxon>Kingella</taxon>
    </lineage>
</organism>
<dbReference type="EMBL" id="JAKOOW010000004">
    <property type="protein sequence ID" value="MCG6503134.1"/>
    <property type="molecule type" value="Genomic_DNA"/>
</dbReference>
<sequence length="60" mass="6200">MLIDAEELAAERAGGRIARFVSRHAVCVLNVGGPRGSVQPTAHAYTQQAVACALDALLPG</sequence>
<dbReference type="InterPro" id="IPR024755">
    <property type="entry name" value="cpYpsA"/>
</dbReference>
<evidence type="ECO:0000313" key="1">
    <source>
        <dbReference type="EMBL" id="MCG6503134.1"/>
    </source>
</evidence>
<protein>
    <submittedName>
        <fullName evidence="1">Molybdenum carrier protein</fullName>
    </submittedName>
</protein>
<accession>A0ABS9NK13</accession>